<organism evidence="4 5">
    <name type="scientific">Streptomyces rochei</name>
    <name type="common">Streptomyces parvullus</name>
    <dbReference type="NCBI Taxonomy" id="1928"/>
    <lineage>
        <taxon>Bacteria</taxon>
        <taxon>Bacillati</taxon>
        <taxon>Actinomycetota</taxon>
        <taxon>Actinomycetes</taxon>
        <taxon>Kitasatosporales</taxon>
        <taxon>Streptomycetaceae</taxon>
        <taxon>Streptomyces</taxon>
        <taxon>Streptomyces rochei group</taxon>
    </lineage>
</organism>
<keyword evidence="6" id="KW-1185">Reference proteome</keyword>
<evidence type="ECO:0000313" key="4">
    <source>
        <dbReference type="EMBL" id="WMC87581.1"/>
    </source>
</evidence>
<evidence type="ECO:0000313" key="5">
    <source>
        <dbReference type="Proteomes" id="UP001231701"/>
    </source>
</evidence>
<dbReference type="RefSeq" id="WP_019324946.1">
    <property type="nucleotide sequence ID" value="NZ_CP121271.1"/>
</dbReference>
<dbReference type="EMBL" id="JBIENY010000121">
    <property type="protein sequence ID" value="MFG6295159.1"/>
    <property type="molecule type" value="Genomic_DNA"/>
</dbReference>
<dbReference type="Gene3D" id="1.10.10.10">
    <property type="entry name" value="Winged helix-like DNA-binding domain superfamily/Winged helix DNA-binding domain"/>
    <property type="match status" value="1"/>
</dbReference>
<proteinExistence type="predicted"/>
<evidence type="ECO:0000313" key="3">
    <source>
        <dbReference type="EMBL" id="MFG6299699.1"/>
    </source>
</evidence>
<dbReference type="PROSITE" id="PS50995">
    <property type="entry name" value="HTH_MARR_2"/>
    <property type="match status" value="1"/>
</dbReference>
<dbReference type="InterPro" id="IPR036388">
    <property type="entry name" value="WH-like_DNA-bd_sf"/>
</dbReference>
<accession>A0AAX3ZK35</accession>
<gene>
    <name evidence="2" type="ORF">ACGU38_07275</name>
    <name evidence="3" type="ORF">ACGU38_30630</name>
    <name evidence="4" type="ORF">P7W03_19325</name>
</gene>
<dbReference type="InterPro" id="IPR036390">
    <property type="entry name" value="WH_DNA-bd_sf"/>
</dbReference>
<dbReference type="EMBL" id="CP121271">
    <property type="protein sequence ID" value="WMC87581.1"/>
    <property type="molecule type" value="Genomic_DNA"/>
</dbReference>
<dbReference type="SUPFAM" id="SSF46785">
    <property type="entry name" value="Winged helix' DNA-binding domain"/>
    <property type="match status" value="1"/>
</dbReference>
<evidence type="ECO:0000313" key="2">
    <source>
        <dbReference type="EMBL" id="MFG6295159.1"/>
    </source>
</evidence>
<dbReference type="AlphaFoldDB" id="A0AAX3ZK35"/>
<dbReference type="EMBL" id="JBIENY010000441">
    <property type="protein sequence ID" value="MFG6299699.1"/>
    <property type="molecule type" value="Genomic_DNA"/>
</dbReference>
<evidence type="ECO:0000313" key="6">
    <source>
        <dbReference type="Proteomes" id="UP001605990"/>
    </source>
</evidence>
<dbReference type="GO" id="GO:0006950">
    <property type="term" value="P:response to stress"/>
    <property type="evidence" value="ECO:0007669"/>
    <property type="project" value="TreeGrafter"/>
</dbReference>
<reference evidence="4" key="1">
    <citation type="submission" date="2023-03" db="EMBL/GenBank/DDBJ databases">
        <title>Borrelidin-producing and root-colonizing Streptomyces rochei is a potent biopesticide for soil-borne oomycete-caused plant diseases.</title>
        <authorList>
            <person name="Zhou D."/>
            <person name="Wang X."/>
            <person name="Navarro-Munoz J.C."/>
            <person name="Li W."/>
            <person name="Li J."/>
            <person name="Jiu M."/>
            <person name="Deng S."/>
            <person name="Ye Y."/>
            <person name="Daly P."/>
            <person name="Wei L."/>
        </authorList>
    </citation>
    <scope>NUCLEOTIDE SEQUENCE</scope>
    <source>
        <strain evidence="4">JK1</strain>
    </source>
</reference>
<dbReference type="Proteomes" id="UP001231701">
    <property type="component" value="Chromosome"/>
</dbReference>
<dbReference type="PANTHER" id="PTHR33164">
    <property type="entry name" value="TRANSCRIPTIONAL REGULATOR, MARR FAMILY"/>
    <property type="match status" value="1"/>
</dbReference>
<dbReference type="Proteomes" id="UP001605990">
    <property type="component" value="Unassembled WGS sequence"/>
</dbReference>
<dbReference type="PANTHER" id="PTHR33164:SF43">
    <property type="entry name" value="HTH-TYPE TRANSCRIPTIONAL REPRESSOR YETL"/>
    <property type="match status" value="1"/>
</dbReference>
<dbReference type="Pfam" id="PF12802">
    <property type="entry name" value="MarR_2"/>
    <property type="match status" value="1"/>
</dbReference>
<dbReference type="InterPro" id="IPR039422">
    <property type="entry name" value="MarR/SlyA-like"/>
</dbReference>
<evidence type="ECO:0000259" key="1">
    <source>
        <dbReference type="PROSITE" id="PS50995"/>
    </source>
</evidence>
<dbReference type="GO" id="GO:0003700">
    <property type="term" value="F:DNA-binding transcription factor activity"/>
    <property type="evidence" value="ECO:0007669"/>
    <property type="project" value="InterPro"/>
</dbReference>
<dbReference type="InterPro" id="IPR000835">
    <property type="entry name" value="HTH_MarR-typ"/>
</dbReference>
<dbReference type="SMART" id="SM00347">
    <property type="entry name" value="HTH_MARR"/>
    <property type="match status" value="1"/>
</dbReference>
<dbReference type="GeneID" id="90944222"/>
<feature type="domain" description="HTH marR-type" evidence="1">
    <location>
        <begin position="7"/>
        <end position="142"/>
    </location>
</feature>
<protein>
    <submittedName>
        <fullName evidence="4">MarR family transcriptional regulator</fullName>
    </submittedName>
    <submittedName>
        <fullName evidence="2">MarR family winged helix-turn-helix transcriptional regulator</fullName>
    </submittedName>
</protein>
<sequence>MSGRERQDLLSRAAVGVFRLNGRFLAVAEELARPAGLTAARWQVLGAVLSEPLPVSGIAREMGITRQSVQRVADLLVERGLAEYRPNPAHRRAKLLAPTEAGRAAVSRIGPGHAALADRLAEACGSDAELAEAVEAVERLSKALDGIGGPPVTEP</sequence>
<reference evidence="2 6" key="2">
    <citation type="submission" date="2024-10" db="EMBL/GenBank/DDBJ databases">
        <title>Draft genome assembly of a novel steroid transforming actinomycete isolated from African clawed frog Xenopus laevis.</title>
        <authorList>
            <person name="Bragin E."/>
            <person name="Kollerov V."/>
            <person name="Donova M.V."/>
        </authorList>
    </citation>
    <scope>NUCLEOTIDE SEQUENCE [LARGE SCALE GENOMIC DNA]</scope>
    <source>
        <strain evidence="2 6">MTOC-St3</strain>
    </source>
</reference>
<name>A0AAX3ZK35_STRRO</name>